<gene>
    <name evidence="1" type="ORF">J5227_15630</name>
</gene>
<organism evidence="1 2">
    <name type="scientific">Bacillus subtilis</name>
    <dbReference type="NCBI Taxonomy" id="1423"/>
    <lineage>
        <taxon>Bacteria</taxon>
        <taxon>Bacillati</taxon>
        <taxon>Bacillota</taxon>
        <taxon>Bacilli</taxon>
        <taxon>Bacillales</taxon>
        <taxon>Bacillaceae</taxon>
        <taxon>Bacillus</taxon>
    </lineage>
</organism>
<protein>
    <submittedName>
        <fullName evidence="1">Uncharacterized protein</fullName>
    </submittedName>
</protein>
<comment type="caution">
    <text evidence="1">The sequence shown here is derived from an EMBL/GenBank/DDBJ whole genome shotgun (WGS) entry which is preliminary data.</text>
</comment>
<dbReference type="RefSeq" id="WP_208556559.1">
    <property type="nucleotide sequence ID" value="NZ_JAGFPW010000014.1"/>
</dbReference>
<reference evidence="1" key="1">
    <citation type="submission" date="2021-03" db="EMBL/GenBank/DDBJ databases">
        <title>Isolation of Bacillus subtilis from fermented food sample.</title>
        <authorList>
            <person name="Lakshmanan V."/>
            <person name="Athira K."/>
            <person name="Rajagopal K."/>
        </authorList>
    </citation>
    <scope>NUCLEOTIDE SEQUENCE</scope>
    <source>
        <strain evidence="1">S1</strain>
    </source>
</reference>
<sequence>MKNTEFKITSFLDEYKRRDQMRRDFIIHEGYSAIEEIIKEVNQRGSLNEADIYYGTPKPQLSFSDVELGYMLTSMMEYATNHVGNPVDEECEFENKLAYFEYRDEIVQIYEVYGQGTDSWFLKPSDDTIDKLNNTAYGVYLIQFEDFINYTKNKDIESEKLSPSSTILNDITGGYTVGRGSK</sequence>
<name>A0A8I1WII4_BACIU</name>
<dbReference type="AlphaFoldDB" id="A0A8I1WII4"/>
<accession>A0A8I1WII4</accession>
<evidence type="ECO:0000313" key="2">
    <source>
        <dbReference type="Proteomes" id="UP000665181"/>
    </source>
</evidence>
<dbReference type="EMBL" id="JAGFPW010000014">
    <property type="protein sequence ID" value="MBO3795700.1"/>
    <property type="molecule type" value="Genomic_DNA"/>
</dbReference>
<dbReference type="Proteomes" id="UP000665181">
    <property type="component" value="Unassembled WGS sequence"/>
</dbReference>
<proteinExistence type="predicted"/>
<evidence type="ECO:0000313" key="1">
    <source>
        <dbReference type="EMBL" id="MBO3795700.1"/>
    </source>
</evidence>